<keyword evidence="1" id="KW-0732">Signal</keyword>
<dbReference type="EMBL" id="JACASE010000005">
    <property type="protein sequence ID" value="KAF6465855.1"/>
    <property type="molecule type" value="Genomic_DNA"/>
</dbReference>
<organism evidence="2 3">
    <name type="scientific">Rousettus aegyptiacus</name>
    <name type="common">Egyptian fruit bat</name>
    <name type="synonym">Pteropus aegyptiacus</name>
    <dbReference type="NCBI Taxonomy" id="9407"/>
    <lineage>
        <taxon>Eukaryota</taxon>
        <taxon>Metazoa</taxon>
        <taxon>Chordata</taxon>
        <taxon>Craniata</taxon>
        <taxon>Vertebrata</taxon>
        <taxon>Euteleostomi</taxon>
        <taxon>Mammalia</taxon>
        <taxon>Eutheria</taxon>
        <taxon>Laurasiatheria</taxon>
        <taxon>Chiroptera</taxon>
        <taxon>Yinpterochiroptera</taxon>
        <taxon>Pteropodoidea</taxon>
        <taxon>Pteropodidae</taxon>
        <taxon>Rousettinae</taxon>
        <taxon>Rousettus</taxon>
    </lineage>
</organism>
<feature type="chain" id="PRO_5029910796" description="Prostate and testis expressed 2" evidence="1">
    <location>
        <begin position="23"/>
        <end position="136"/>
    </location>
</feature>
<sequence>MGPRMFQLLLFGIFTVLFMDEGDRVLTTKWIRFCNRCDNHDGFKCLKPMKSCWKFNVLIKNRSCRTDHFYFSERYSGRYLYRYSKLSCDPCEEGMFQVFHDLLRETFCCTEDDRCNKPELIIDTTKEYVSPDKDII</sequence>
<comment type="caution">
    <text evidence="2">The sequence shown here is derived from an EMBL/GenBank/DDBJ whole genome shotgun (WGS) entry which is preliminary data.</text>
</comment>
<feature type="signal peptide" evidence="1">
    <location>
        <begin position="1"/>
        <end position="22"/>
    </location>
</feature>
<protein>
    <recommendedName>
        <fullName evidence="4">Prostate and testis expressed 2</fullName>
    </recommendedName>
</protein>
<accession>A0A7J8H1N1</accession>
<dbReference type="Proteomes" id="UP000593571">
    <property type="component" value="Unassembled WGS sequence"/>
</dbReference>
<evidence type="ECO:0000313" key="3">
    <source>
        <dbReference type="Proteomes" id="UP000593571"/>
    </source>
</evidence>
<evidence type="ECO:0008006" key="4">
    <source>
        <dbReference type="Google" id="ProtNLM"/>
    </source>
</evidence>
<reference evidence="2 3" key="1">
    <citation type="journal article" date="2020" name="Nature">
        <title>Six reference-quality genomes reveal evolution of bat adaptations.</title>
        <authorList>
            <person name="Jebb D."/>
            <person name="Huang Z."/>
            <person name="Pippel M."/>
            <person name="Hughes G.M."/>
            <person name="Lavrichenko K."/>
            <person name="Devanna P."/>
            <person name="Winkler S."/>
            <person name="Jermiin L.S."/>
            <person name="Skirmuntt E.C."/>
            <person name="Katzourakis A."/>
            <person name="Burkitt-Gray L."/>
            <person name="Ray D.A."/>
            <person name="Sullivan K.A.M."/>
            <person name="Roscito J.G."/>
            <person name="Kirilenko B.M."/>
            <person name="Davalos L.M."/>
            <person name="Corthals A.P."/>
            <person name="Power M.L."/>
            <person name="Jones G."/>
            <person name="Ransome R.D."/>
            <person name="Dechmann D.K.N."/>
            <person name="Locatelli A.G."/>
            <person name="Puechmaille S.J."/>
            <person name="Fedrigo O."/>
            <person name="Jarvis E.D."/>
            <person name="Hiller M."/>
            <person name="Vernes S.C."/>
            <person name="Myers E.W."/>
            <person name="Teeling E.C."/>
        </authorList>
    </citation>
    <scope>NUCLEOTIDE SEQUENCE [LARGE SCALE GENOMIC DNA]</scope>
    <source>
        <strain evidence="2">MRouAeg1</strain>
        <tissue evidence="2">Muscle</tissue>
    </source>
</reference>
<name>A0A7J8H1N1_ROUAE</name>
<evidence type="ECO:0000256" key="1">
    <source>
        <dbReference type="SAM" id="SignalP"/>
    </source>
</evidence>
<proteinExistence type="predicted"/>
<gene>
    <name evidence="2" type="ORF">HJG63_011239</name>
</gene>
<evidence type="ECO:0000313" key="2">
    <source>
        <dbReference type="EMBL" id="KAF6465855.1"/>
    </source>
</evidence>
<dbReference type="AlphaFoldDB" id="A0A7J8H1N1"/>
<keyword evidence="3" id="KW-1185">Reference proteome</keyword>